<dbReference type="RefSeq" id="WP_167928004.1">
    <property type="nucleotide sequence ID" value="NZ_JAATVY010000025.1"/>
</dbReference>
<feature type="transmembrane region" description="Helical" evidence="8">
    <location>
        <begin position="311"/>
        <end position="331"/>
    </location>
</feature>
<evidence type="ECO:0000256" key="3">
    <source>
        <dbReference type="ARBA" id="ARBA00022475"/>
    </source>
</evidence>
<feature type="transmembrane region" description="Helical" evidence="8">
    <location>
        <begin position="170"/>
        <end position="192"/>
    </location>
</feature>
<sequence>MTDGQLTTGDPTSPNGRDTAAGPTDRRRERLGALRERDFRLVFTGQALSLVGDGAYLTVLTWFSFSVAHSARSVGLVLGALAVATLCSLLLGGALADRYDRRRLMIVSDLGRFGAVAALTAMTVTGTASLPGLMAVALVAGLFDGLFSPAFAGLVPLLVRPHLVPSANALVGFVRAAGGIVGPLLGGVLYAAAGPATVFGLNAASFLAAALLAGRASPAPPRTLAVPENPLRGILEGARYVLTVPLLVSIPVAAVALMISEGPTQVLMPKLVSEHFHGNAGTLGAFNAAVGVGSALGALCYAWLRPGQRRAVLVYSIWTASHVVCAVLVLLPSVPAAVGLAVVRGLLGGYGAALWETLLMQVVPQDKLSRVFSFDSFGVMIFMPLGYTLASAVAPLAATGTLIATGQLAAGVLMISLLAFRRVRGVQ</sequence>
<keyword evidence="6 8" id="KW-0472">Membrane</keyword>
<comment type="caution">
    <text evidence="10">The sequence shown here is derived from an EMBL/GenBank/DDBJ whole genome shotgun (WGS) entry which is preliminary data.</text>
</comment>
<reference evidence="10 11" key="1">
    <citation type="submission" date="2020-03" db="EMBL/GenBank/DDBJ databases">
        <title>WGS of the type strain of Planosporangium spp.</title>
        <authorList>
            <person name="Thawai C."/>
        </authorList>
    </citation>
    <scope>NUCLEOTIDE SEQUENCE [LARGE SCALE GENOMIC DNA]</scope>
    <source>
        <strain evidence="10 11">TBRC 5610</strain>
    </source>
</reference>
<feature type="transmembrane region" description="Helical" evidence="8">
    <location>
        <begin position="280"/>
        <end position="304"/>
    </location>
</feature>
<dbReference type="Gene3D" id="1.20.1250.20">
    <property type="entry name" value="MFS general substrate transporter like domains"/>
    <property type="match status" value="1"/>
</dbReference>
<proteinExistence type="predicted"/>
<organism evidence="10 11">
    <name type="scientific">Planosporangium thailandense</name>
    <dbReference type="NCBI Taxonomy" id="765197"/>
    <lineage>
        <taxon>Bacteria</taxon>
        <taxon>Bacillati</taxon>
        <taxon>Actinomycetota</taxon>
        <taxon>Actinomycetes</taxon>
        <taxon>Micromonosporales</taxon>
        <taxon>Micromonosporaceae</taxon>
        <taxon>Planosporangium</taxon>
    </lineage>
</organism>
<dbReference type="InterPro" id="IPR036259">
    <property type="entry name" value="MFS_trans_sf"/>
</dbReference>
<name>A0ABX0Y3W8_9ACTN</name>
<dbReference type="Proteomes" id="UP000722989">
    <property type="component" value="Unassembled WGS sequence"/>
</dbReference>
<dbReference type="CDD" id="cd06173">
    <property type="entry name" value="MFS_MefA_like"/>
    <property type="match status" value="1"/>
</dbReference>
<feature type="transmembrane region" description="Helical" evidence="8">
    <location>
        <begin position="71"/>
        <end position="92"/>
    </location>
</feature>
<feature type="transmembrane region" description="Helical" evidence="8">
    <location>
        <begin position="371"/>
        <end position="390"/>
    </location>
</feature>
<feature type="transmembrane region" description="Helical" evidence="8">
    <location>
        <begin position="237"/>
        <end position="260"/>
    </location>
</feature>
<evidence type="ECO:0000256" key="7">
    <source>
        <dbReference type="SAM" id="MobiDB-lite"/>
    </source>
</evidence>
<evidence type="ECO:0000256" key="5">
    <source>
        <dbReference type="ARBA" id="ARBA00022989"/>
    </source>
</evidence>
<keyword evidence="11" id="KW-1185">Reference proteome</keyword>
<feature type="transmembrane region" description="Helical" evidence="8">
    <location>
        <begin position="113"/>
        <end position="130"/>
    </location>
</feature>
<feature type="region of interest" description="Disordered" evidence="7">
    <location>
        <begin position="1"/>
        <end position="26"/>
    </location>
</feature>
<dbReference type="SUPFAM" id="SSF103473">
    <property type="entry name" value="MFS general substrate transporter"/>
    <property type="match status" value="1"/>
</dbReference>
<feature type="transmembrane region" description="Helical" evidence="8">
    <location>
        <begin position="396"/>
        <end position="420"/>
    </location>
</feature>
<evidence type="ECO:0000256" key="2">
    <source>
        <dbReference type="ARBA" id="ARBA00022448"/>
    </source>
</evidence>
<feature type="compositionally biased region" description="Polar residues" evidence="7">
    <location>
        <begin position="1"/>
        <end position="16"/>
    </location>
</feature>
<keyword evidence="5 8" id="KW-1133">Transmembrane helix</keyword>
<feature type="transmembrane region" description="Helical" evidence="8">
    <location>
        <begin position="198"/>
        <end position="216"/>
    </location>
</feature>
<dbReference type="PANTHER" id="PTHR23513">
    <property type="entry name" value="INTEGRAL MEMBRANE EFFLUX PROTEIN-RELATED"/>
    <property type="match status" value="1"/>
</dbReference>
<evidence type="ECO:0000256" key="8">
    <source>
        <dbReference type="SAM" id="Phobius"/>
    </source>
</evidence>
<feature type="transmembrane region" description="Helical" evidence="8">
    <location>
        <begin position="41"/>
        <end position="65"/>
    </location>
</feature>
<dbReference type="PANTHER" id="PTHR23513:SF9">
    <property type="entry name" value="ENTEROBACTIN EXPORTER ENTS"/>
    <property type="match status" value="1"/>
</dbReference>
<dbReference type="PROSITE" id="PS50850">
    <property type="entry name" value="MFS"/>
    <property type="match status" value="1"/>
</dbReference>
<evidence type="ECO:0000256" key="4">
    <source>
        <dbReference type="ARBA" id="ARBA00022692"/>
    </source>
</evidence>
<feature type="transmembrane region" description="Helical" evidence="8">
    <location>
        <begin position="136"/>
        <end position="158"/>
    </location>
</feature>
<feature type="domain" description="Major facilitator superfamily (MFS) profile" evidence="9">
    <location>
        <begin position="1"/>
        <end position="221"/>
    </location>
</feature>
<keyword evidence="3" id="KW-1003">Cell membrane</keyword>
<protein>
    <submittedName>
        <fullName evidence="10">MFS transporter</fullName>
    </submittedName>
</protein>
<evidence type="ECO:0000256" key="6">
    <source>
        <dbReference type="ARBA" id="ARBA00023136"/>
    </source>
</evidence>
<comment type="subcellular location">
    <subcellularLocation>
        <location evidence="1">Cell inner membrane</location>
        <topology evidence="1">Multi-pass membrane protein</topology>
    </subcellularLocation>
</comment>
<evidence type="ECO:0000313" key="10">
    <source>
        <dbReference type="EMBL" id="NJC73096.1"/>
    </source>
</evidence>
<evidence type="ECO:0000259" key="9">
    <source>
        <dbReference type="PROSITE" id="PS50850"/>
    </source>
</evidence>
<gene>
    <name evidence="10" type="ORF">HC031_25755</name>
</gene>
<dbReference type="InterPro" id="IPR020846">
    <property type="entry name" value="MFS_dom"/>
</dbReference>
<dbReference type="EMBL" id="JAATVY010000025">
    <property type="protein sequence ID" value="NJC73096.1"/>
    <property type="molecule type" value="Genomic_DNA"/>
</dbReference>
<dbReference type="InterPro" id="IPR010290">
    <property type="entry name" value="TM_effector"/>
</dbReference>
<dbReference type="Pfam" id="PF05977">
    <property type="entry name" value="MFS_3"/>
    <property type="match status" value="1"/>
</dbReference>
<keyword evidence="4 8" id="KW-0812">Transmembrane</keyword>
<feature type="transmembrane region" description="Helical" evidence="8">
    <location>
        <begin position="337"/>
        <end position="359"/>
    </location>
</feature>
<evidence type="ECO:0000313" key="11">
    <source>
        <dbReference type="Proteomes" id="UP000722989"/>
    </source>
</evidence>
<accession>A0ABX0Y3W8</accession>
<keyword evidence="2" id="KW-0813">Transport</keyword>
<evidence type="ECO:0000256" key="1">
    <source>
        <dbReference type="ARBA" id="ARBA00004429"/>
    </source>
</evidence>